<proteinExistence type="predicted"/>
<evidence type="ECO:0000256" key="1">
    <source>
        <dbReference type="SAM" id="Phobius"/>
    </source>
</evidence>
<comment type="caution">
    <text evidence="2">The sequence shown here is derived from an EMBL/GenBank/DDBJ whole genome shotgun (WGS) entry which is preliminary data.</text>
</comment>
<dbReference type="EMBL" id="JAIWYP010000003">
    <property type="protein sequence ID" value="KAH3847970.1"/>
    <property type="molecule type" value="Genomic_DNA"/>
</dbReference>
<reference evidence="2" key="2">
    <citation type="submission" date="2020-11" db="EMBL/GenBank/DDBJ databases">
        <authorList>
            <person name="McCartney M.A."/>
            <person name="Auch B."/>
            <person name="Kono T."/>
            <person name="Mallez S."/>
            <person name="Becker A."/>
            <person name="Gohl D.M."/>
            <person name="Silverstein K.A.T."/>
            <person name="Koren S."/>
            <person name="Bechman K.B."/>
            <person name="Herman A."/>
            <person name="Abrahante J.E."/>
            <person name="Garbe J."/>
        </authorList>
    </citation>
    <scope>NUCLEOTIDE SEQUENCE</scope>
    <source>
        <strain evidence="2">Duluth1</strain>
        <tissue evidence="2">Whole animal</tissue>
    </source>
</reference>
<dbReference type="Proteomes" id="UP000828390">
    <property type="component" value="Unassembled WGS sequence"/>
</dbReference>
<accession>A0A9D4KXH3</accession>
<feature type="transmembrane region" description="Helical" evidence="1">
    <location>
        <begin position="42"/>
        <end position="58"/>
    </location>
</feature>
<gene>
    <name evidence="2" type="ORF">DPMN_090306</name>
</gene>
<protein>
    <submittedName>
        <fullName evidence="2">Uncharacterized protein</fullName>
    </submittedName>
</protein>
<evidence type="ECO:0000313" key="2">
    <source>
        <dbReference type="EMBL" id="KAH3847970.1"/>
    </source>
</evidence>
<sequence length="146" mass="16100">MVAVLVDEVLVVVMMVLVLVVMVIKVMLVDCVVLVKTVSEMLLAMVALLSMLASVSLVRQRPCDPCGCHCCVISYRLLVLVGCTCSVYRDWANWEWQFLSHLAHVKAESATGRSSFRACCWQACGLKVALPDVLVAEMSLTSFLLF</sequence>
<reference evidence="2" key="1">
    <citation type="journal article" date="2019" name="bioRxiv">
        <title>The Genome of the Zebra Mussel, Dreissena polymorpha: A Resource for Invasive Species Research.</title>
        <authorList>
            <person name="McCartney M.A."/>
            <person name="Auch B."/>
            <person name="Kono T."/>
            <person name="Mallez S."/>
            <person name="Zhang Y."/>
            <person name="Obille A."/>
            <person name="Becker A."/>
            <person name="Abrahante J.E."/>
            <person name="Garbe J."/>
            <person name="Badalamenti J.P."/>
            <person name="Herman A."/>
            <person name="Mangelson H."/>
            <person name="Liachko I."/>
            <person name="Sullivan S."/>
            <person name="Sone E.D."/>
            <person name="Koren S."/>
            <person name="Silverstein K.A.T."/>
            <person name="Beckman K.B."/>
            <person name="Gohl D.M."/>
        </authorList>
    </citation>
    <scope>NUCLEOTIDE SEQUENCE</scope>
    <source>
        <strain evidence="2">Duluth1</strain>
        <tissue evidence="2">Whole animal</tissue>
    </source>
</reference>
<keyword evidence="3" id="KW-1185">Reference proteome</keyword>
<keyword evidence="1" id="KW-0472">Membrane</keyword>
<keyword evidence="1" id="KW-1133">Transmembrane helix</keyword>
<dbReference type="AlphaFoldDB" id="A0A9D4KXH3"/>
<evidence type="ECO:0000313" key="3">
    <source>
        <dbReference type="Proteomes" id="UP000828390"/>
    </source>
</evidence>
<name>A0A9D4KXH3_DREPO</name>
<organism evidence="2 3">
    <name type="scientific">Dreissena polymorpha</name>
    <name type="common">Zebra mussel</name>
    <name type="synonym">Mytilus polymorpha</name>
    <dbReference type="NCBI Taxonomy" id="45954"/>
    <lineage>
        <taxon>Eukaryota</taxon>
        <taxon>Metazoa</taxon>
        <taxon>Spiralia</taxon>
        <taxon>Lophotrochozoa</taxon>
        <taxon>Mollusca</taxon>
        <taxon>Bivalvia</taxon>
        <taxon>Autobranchia</taxon>
        <taxon>Heteroconchia</taxon>
        <taxon>Euheterodonta</taxon>
        <taxon>Imparidentia</taxon>
        <taxon>Neoheterodontei</taxon>
        <taxon>Myida</taxon>
        <taxon>Dreissenoidea</taxon>
        <taxon>Dreissenidae</taxon>
        <taxon>Dreissena</taxon>
    </lineage>
</organism>
<feature type="transmembrane region" description="Helical" evidence="1">
    <location>
        <begin position="12"/>
        <end position="35"/>
    </location>
</feature>
<keyword evidence="1" id="KW-0812">Transmembrane</keyword>